<sequence>MTEQQSPHPVPTQPTTQPVRPAGAAAATEDRATPPGGGTKARRWLAGAMLVTVGLVAGSGATYAFTSDPATTGTGQNQGRGMRGYGFPGGGPMGTAPGSGDQGTVPGTTDPGTTDPGTGAATTGDQPT</sequence>
<feature type="region of interest" description="Disordered" evidence="1">
    <location>
        <begin position="1"/>
        <end position="41"/>
    </location>
</feature>
<name>A0A1H1LJW1_9ACTN</name>
<proteinExistence type="predicted"/>
<evidence type="ECO:0000313" key="2">
    <source>
        <dbReference type="EMBL" id="SDR74139.1"/>
    </source>
</evidence>
<feature type="compositionally biased region" description="Gly residues" evidence="1">
    <location>
        <begin position="76"/>
        <end position="93"/>
    </location>
</feature>
<dbReference type="AlphaFoldDB" id="A0A1H1LJW1"/>
<dbReference type="EMBL" id="LT629749">
    <property type="protein sequence ID" value="SDR74139.1"/>
    <property type="molecule type" value="Genomic_DNA"/>
</dbReference>
<feature type="compositionally biased region" description="Low complexity" evidence="1">
    <location>
        <begin position="94"/>
        <end position="128"/>
    </location>
</feature>
<accession>A0A1H1LJW1</accession>
<feature type="region of interest" description="Disordered" evidence="1">
    <location>
        <begin position="63"/>
        <end position="128"/>
    </location>
</feature>
<gene>
    <name evidence="2" type="ORF">SAMN04488543_0284</name>
</gene>
<dbReference type="RefSeq" id="WP_091409140.1">
    <property type="nucleotide sequence ID" value="NZ_LT629749.1"/>
</dbReference>
<feature type="compositionally biased region" description="Low complexity" evidence="1">
    <location>
        <begin position="1"/>
        <end position="27"/>
    </location>
</feature>
<reference evidence="2 3" key="1">
    <citation type="submission" date="2016-10" db="EMBL/GenBank/DDBJ databases">
        <authorList>
            <person name="de Groot N.N."/>
        </authorList>
    </citation>
    <scope>NUCLEOTIDE SEQUENCE [LARGE SCALE GENOMIC DNA]</scope>
    <source>
        <strain evidence="2 3">DSM 21741</strain>
    </source>
</reference>
<protein>
    <submittedName>
        <fullName evidence="2">Uncharacterized protein</fullName>
    </submittedName>
</protein>
<feature type="compositionally biased region" description="Polar residues" evidence="1">
    <location>
        <begin position="64"/>
        <end position="75"/>
    </location>
</feature>
<evidence type="ECO:0000313" key="3">
    <source>
        <dbReference type="Proteomes" id="UP000199092"/>
    </source>
</evidence>
<organism evidence="2 3">
    <name type="scientific">Friedmanniella luteola</name>
    <dbReference type="NCBI Taxonomy" id="546871"/>
    <lineage>
        <taxon>Bacteria</taxon>
        <taxon>Bacillati</taxon>
        <taxon>Actinomycetota</taxon>
        <taxon>Actinomycetes</taxon>
        <taxon>Propionibacteriales</taxon>
        <taxon>Nocardioidaceae</taxon>
        <taxon>Friedmanniella</taxon>
    </lineage>
</organism>
<dbReference type="Proteomes" id="UP000199092">
    <property type="component" value="Chromosome I"/>
</dbReference>
<keyword evidence="3" id="KW-1185">Reference proteome</keyword>
<evidence type="ECO:0000256" key="1">
    <source>
        <dbReference type="SAM" id="MobiDB-lite"/>
    </source>
</evidence>